<accession>A0A549T241</accession>
<evidence type="ECO:0000313" key="1">
    <source>
        <dbReference type="EMBL" id="TRL35938.1"/>
    </source>
</evidence>
<protein>
    <submittedName>
        <fullName evidence="1">Ribbon-helix-helix protein, CopG family</fullName>
    </submittedName>
</protein>
<dbReference type="AlphaFoldDB" id="A0A549T241"/>
<name>A0A549T241_9HYPH</name>
<reference evidence="1 2" key="1">
    <citation type="submission" date="2019-07" db="EMBL/GenBank/DDBJ databases">
        <title>Ln-dependent methylotrophs.</title>
        <authorList>
            <person name="Tani A."/>
        </authorList>
    </citation>
    <scope>NUCLEOTIDE SEQUENCE [LARGE SCALE GENOMIC DNA]</scope>
    <source>
        <strain evidence="1 2">SM12</strain>
    </source>
</reference>
<sequence length="91" mass="10109">MSIKETVSIDGDLKKRLAVIAEREGSTVSELAESVLRHHAEDVERQEAEFAEDDRRWAKYLETGECISFEDMIVELQSLADEAGRKAAGAA</sequence>
<proteinExistence type="predicted"/>
<dbReference type="EMBL" id="VJMG01000059">
    <property type="protein sequence ID" value="TRL35938.1"/>
    <property type="molecule type" value="Genomic_DNA"/>
</dbReference>
<evidence type="ECO:0000313" key="2">
    <source>
        <dbReference type="Proteomes" id="UP000316801"/>
    </source>
</evidence>
<gene>
    <name evidence="1" type="ORF">FNA46_18945</name>
</gene>
<dbReference type="RefSeq" id="WP_143126774.1">
    <property type="nucleotide sequence ID" value="NZ_VJMG01000059.1"/>
</dbReference>
<dbReference type="Proteomes" id="UP000316801">
    <property type="component" value="Unassembled WGS sequence"/>
</dbReference>
<keyword evidence="2" id="KW-1185">Reference proteome</keyword>
<organism evidence="1 2">
    <name type="scientific">Rhizobium straminoryzae</name>
    <dbReference type="NCBI Taxonomy" id="1387186"/>
    <lineage>
        <taxon>Bacteria</taxon>
        <taxon>Pseudomonadati</taxon>
        <taxon>Pseudomonadota</taxon>
        <taxon>Alphaproteobacteria</taxon>
        <taxon>Hyphomicrobiales</taxon>
        <taxon>Rhizobiaceae</taxon>
        <taxon>Rhizobium/Agrobacterium group</taxon>
        <taxon>Rhizobium</taxon>
    </lineage>
</organism>
<comment type="caution">
    <text evidence="1">The sequence shown here is derived from an EMBL/GenBank/DDBJ whole genome shotgun (WGS) entry which is preliminary data.</text>
</comment>